<feature type="domain" description="CoA-binding" evidence="1">
    <location>
        <begin position="22"/>
        <end position="118"/>
    </location>
</feature>
<protein>
    <submittedName>
        <fullName evidence="2">CoA-binding protein</fullName>
    </submittedName>
</protein>
<reference evidence="2 3" key="2">
    <citation type="journal article" date="2016" name="Environ. Microbiol. Rep.">
        <title>Metagenomic evidence for the presence of phototrophic Gemmatimonadetes bacteria in diverse environments.</title>
        <authorList>
            <person name="Zeng Y."/>
            <person name="Baumbach J."/>
            <person name="Barbosa E.G."/>
            <person name="Azevedo V."/>
            <person name="Zhang C."/>
            <person name="Koblizek M."/>
        </authorList>
    </citation>
    <scope>NUCLEOTIDE SEQUENCE [LARGE SCALE GENOMIC DNA]</scope>
    <source>
        <strain evidence="2 3">AP64</strain>
    </source>
</reference>
<evidence type="ECO:0000313" key="2">
    <source>
        <dbReference type="EMBL" id="AMW06513.1"/>
    </source>
</evidence>
<dbReference type="KEGG" id="gph:GEMMAAP_03150"/>
<sequence>MATAPSWRDHLLESTADVLRILERVKRVAVIGIKPAMVGGPAFYVPERMQQSGYEIIPVPVYYPDIQEILGAPIHRSLATISPPVDMVQLFRRPNDVPRHLDEILAHKPSVVWMQLGIRHAQVAEQLARAGIDVIQDRCVKVELDRIRR</sequence>
<dbReference type="Proteomes" id="UP000076404">
    <property type="component" value="Chromosome"/>
</dbReference>
<evidence type="ECO:0000259" key="1">
    <source>
        <dbReference type="SMART" id="SM00881"/>
    </source>
</evidence>
<dbReference type="AlphaFoldDB" id="A0A143BPH7"/>
<name>A0A143BPH7_9BACT</name>
<dbReference type="InterPro" id="IPR003781">
    <property type="entry name" value="CoA-bd"/>
</dbReference>
<keyword evidence="3" id="KW-1185">Reference proteome</keyword>
<dbReference type="Pfam" id="PF13380">
    <property type="entry name" value="CoA_binding_2"/>
    <property type="match status" value="1"/>
</dbReference>
<organism evidence="2 3">
    <name type="scientific">Gemmatimonas phototrophica</name>
    <dbReference type="NCBI Taxonomy" id="1379270"/>
    <lineage>
        <taxon>Bacteria</taxon>
        <taxon>Pseudomonadati</taxon>
        <taxon>Gemmatimonadota</taxon>
        <taxon>Gemmatimonadia</taxon>
        <taxon>Gemmatimonadales</taxon>
        <taxon>Gemmatimonadaceae</taxon>
        <taxon>Gemmatimonas</taxon>
    </lineage>
</organism>
<evidence type="ECO:0000313" key="3">
    <source>
        <dbReference type="Proteomes" id="UP000076404"/>
    </source>
</evidence>
<dbReference type="OrthoDB" id="9804695at2"/>
<gene>
    <name evidence="2" type="ORF">GEMMAAP_03150</name>
</gene>
<dbReference type="InterPro" id="IPR036291">
    <property type="entry name" value="NAD(P)-bd_dom_sf"/>
</dbReference>
<dbReference type="Gene3D" id="3.40.50.720">
    <property type="entry name" value="NAD(P)-binding Rossmann-like Domain"/>
    <property type="match status" value="1"/>
</dbReference>
<dbReference type="PANTHER" id="PTHR33303">
    <property type="entry name" value="CYTOPLASMIC PROTEIN-RELATED"/>
    <property type="match status" value="1"/>
</dbReference>
<proteinExistence type="predicted"/>
<dbReference type="EMBL" id="CP011454">
    <property type="protein sequence ID" value="AMW06513.1"/>
    <property type="molecule type" value="Genomic_DNA"/>
</dbReference>
<reference evidence="2 3" key="1">
    <citation type="journal article" date="2014" name="Proc. Natl. Acad. Sci. U.S.A.">
        <title>Functional type 2 photosynthetic reaction centers found in the rare bacterial phylum Gemmatimonadetes.</title>
        <authorList>
            <person name="Zeng Y."/>
            <person name="Feng F."/>
            <person name="Medova H."/>
            <person name="Dean J."/>
            <person name="Koblizek M."/>
        </authorList>
    </citation>
    <scope>NUCLEOTIDE SEQUENCE [LARGE SCALE GENOMIC DNA]</scope>
    <source>
        <strain evidence="2 3">AP64</strain>
    </source>
</reference>
<dbReference type="PANTHER" id="PTHR33303:SF2">
    <property type="entry name" value="COA-BINDING DOMAIN-CONTAINING PROTEIN"/>
    <property type="match status" value="1"/>
</dbReference>
<dbReference type="eggNOG" id="COG1832">
    <property type="taxonomic scope" value="Bacteria"/>
</dbReference>
<dbReference type="SUPFAM" id="SSF51735">
    <property type="entry name" value="NAD(P)-binding Rossmann-fold domains"/>
    <property type="match status" value="1"/>
</dbReference>
<dbReference type="STRING" id="1379270.GEMMAAP_03150"/>
<accession>A0A143BPH7</accession>
<dbReference type="SMART" id="SM00881">
    <property type="entry name" value="CoA_binding"/>
    <property type="match status" value="1"/>
</dbReference>